<proteinExistence type="predicted"/>
<protein>
    <submittedName>
        <fullName evidence="1">Uncharacterized protein</fullName>
    </submittedName>
</protein>
<accession>X1JRX9</accession>
<sequence length="79" mass="8771">MIRKLMVVLLSVALCLVVTAPLVAETNWGWSTLQEYEEATGNKIGKFNEAPMLKVKVAAGELPSIEERLPEEPMVDKPF</sequence>
<reference evidence="1" key="1">
    <citation type="journal article" date="2014" name="Front. Microbiol.">
        <title>High frequency of phylogenetically diverse reductive dehalogenase-homologous genes in deep subseafloor sedimentary metagenomes.</title>
        <authorList>
            <person name="Kawai M."/>
            <person name="Futagami T."/>
            <person name="Toyoda A."/>
            <person name="Takaki Y."/>
            <person name="Nishi S."/>
            <person name="Hori S."/>
            <person name="Arai W."/>
            <person name="Tsubouchi T."/>
            <person name="Morono Y."/>
            <person name="Uchiyama I."/>
            <person name="Ito T."/>
            <person name="Fujiyama A."/>
            <person name="Inagaki F."/>
            <person name="Takami H."/>
        </authorList>
    </citation>
    <scope>NUCLEOTIDE SEQUENCE</scope>
    <source>
        <strain evidence="1">Expedition CK06-06</strain>
    </source>
</reference>
<evidence type="ECO:0000313" key="1">
    <source>
        <dbReference type="EMBL" id="GAH72553.1"/>
    </source>
</evidence>
<dbReference type="EMBL" id="BARU01033886">
    <property type="protein sequence ID" value="GAH72553.1"/>
    <property type="molecule type" value="Genomic_DNA"/>
</dbReference>
<dbReference type="AlphaFoldDB" id="X1JRX9"/>
<comment type="caution">
    <text evidence="1">The sequence shown here is derived from an EMBL/GenBank/DDBJ whole genome shotgun (WGS) entry which is preliminary data.</text>
</comment>
<feature type="non-terminal residue" evidence="1">
    <location>
        <position position="79"/>
    </location>
</feature>
<gene>
    <name evidence="1" type="ORF">S03H2_53249</name>
</gene>
<name>X1JRX9_9ZZZZ</name>
<organism evidence="1">
    <name type="scientific">marine sediment metagenome</name>
    <dbReference type="NCBI Taxonomy" id="412755"/>
    <lineage>
        <taxon>unclassified sequences</taxon>
        <taxon>metagenomes</taxon>
        <taxon>ecological metagenomes</taxon>
    </lineage>
</organism>